<organism evidence="2 3">
    <name type="scientific">Nonomuraea endophytica</name>
    <dbReference type="NCBI Taxonomy" id="714136"/>
    <lineage>
        <taxon>Bacteria</taxon>
        <taxon>Bacillati</taxon>
        <taxon>Actinomycetota</taxon>
        <taxon>Actinomycetes</taxon>
        <taxon>Streptosporangiales</taxon>
        <taxon>Streptosporangiaceae</taxon>
        <taxon>Nonomuraea</taxon>
    </lineage>
</organism>
<dbReference type="RefSeq" id="WP_184961234.1">
    <property type="nucleotide sequence ID" value="NZ_JACHIN010000003.1"/>
</dbReference>
<dbReference type="SUPFAM" id="SSF51735">
    <property type="entry name" value="NAD(P)-binding Rossmann-fold domains"/>
    <property type="match status" value="1"/>
</dbReference>
<gene>
    <name evidence="2" type="ORF">HNR40_002902</name>
</gene>
<evidence type="ECO:0000259" key="1">
    <source>
        <dbReference type="Pfam" id="PF03435"/>
    </source>
</evidence>
<feature type="domain" description="Saccharopine dehydrogenase NADP binding" evidence="1">
    <location>
        <begin position="7"/>
        <end position="94"/>
    </location>
</feature>
<reference evidence="2 3" key="1">
    <citation type="submission" date="2020-08" db="EMBL/GenBank/DDBJ databases">
        <title>Genomic Encyclopedia of Type Strains, Phase IV (KMG-IV): sequencing the most valuable type-strain genomes for metagenomic binning, comparative biology and taxonomic classification.</title>
        <authorList>
            <person name="Goeker M."/>
        </authorList>
    </citation>
    <scope>NUCLEOTIDE SEQUENCE [LARGE SCALE GENOMIC DNA]</scope>
    <source>
        <strain evidence="2 3">DSM 45385</strain>
    </source>
</reference>
<dbReference type="AlphaFoldDB" id="A0A7W8A0W0"/>
<comment type="caution">
    <text evidence="2">The sequence shown here is derived from an EMBL/GenBank/DDBJ whole genome shotgun (WGS) entry which is preliminary data.</text>
</comment>
<proteinExistence type="predicted"/>
<name>A0A7W8A0W0_9ACTN</name>
<sequence length="348" mass="36387">MTIGVTGCYGAVGRALTRRLPGPLRLGGRDPARVRAQAGPDDERVTLDLADAAAQARFCAGCEVVVNCAGPSATVLDTVARAALAAGAHYVDVAGDRLDLALLADLALRAPGGPRAAVLSAGMMPGLSALLPRAMAGPAAHRLVAHVGGLDHFTKAAALDYIASLTGEYATPQAAWRGHREVRAALRPLAGVRLPHFPGRVSAYPYLSRESARLARELGLAEVEWWGVFDGERAPRALAGAAGRDPGQAARDLELAARLDAVGREPYFQLVFDLDGRTLITRAADSYELTAAVAASAVRALAEGRVPPGAHEAAWVLDPERMLDELRADPAVRVTSSVEEAVVEEGVL</sequence>
<dbReference type="Pfam" id="PF03435">
    <property type="entry name" value="Sacchrp_dh_NADP"/>
    <property type="match status" value="1"/>
</dbReference>
<keyword evidence="3" id="KW-1185">Reference proteome</keyword>
<evidence type="ECO:0000313" key="3">
    <source>
        <dbReference type="Proteomes" id="UP000568380"/>
    </source>
</evidence>
<dbReference type="Gene3D" id="3.40.50.720">
    <property type="entry name" value="NAD(P)-binding Rossmann-like Domain"/>
    <property type="match status" value="1"/>
</dbReference>
<dbReference type="PANTHER" id="PTHR43781">
    <property type="entry name" value="SACCHAROPINE DEHYDROGENASE"/>
    <property type="match status" value="1"/>
</dbReference>
<evidence type="ECO:0000313" key="2">
    <source>
        <dbReference type="EMBL" id="MBB5077429.1"/>
    </source>
</evidence>
<dbReference type="InterPro" id="IPR005097">
    <property type="entry name" value="Sacchrp_dh_NADP-bd"/>
</dbReference>
<dbReference type="EMBL" id="JACHIN010000003">
    <property type="protein sequence ID" value="MBB5077429.1"/>
    <property type="molecule type" value="Genomic_DNA"/>
</dbReference>
<dbReference type="Proteomes" id="UP000568380">
    <property type="component" value="Unassembled WGS sequence"/>
</dbReference>
<dbReference type="PANTHER" id="PTHR43781:SF1">
    <property type="entry name" value="SACCHAROPINE DEHYDROGENASE"/>
    <property type="match status" value="1"/>
</dbReference>
<dbReference type="InterPro" id="IPR036291">
    <property type="entry name" value="NAD(P)-bd_dom_sf"/>
</dbReference>
<accession>A0A7W8A0W0</accession>
<protein>
    <recommendedName>
        <fullName evidence="1">Saccharopine dehydrogenase NADP binding domain-containing protein</fullName>
    </recommendedName>
</protein>